<evidence type="ECO:0000256" key="3">
    <source>
        <dbReference type="ARBA" id="ARBA00022741"/>
    </source>
</evidence>
<evidence type="ECO:0000256" key="5">
    <source>
        <dbReference type="ARBA" id="ARBA00022970"/>
    </source>
</evidence>
<dbReference type="Gene3D" id="3.40.50.300">
    <property type="entry name" value="P-loop containing nucleotide triphosphate hydrolases"/>
    <property type="match status" value="1"/>
</dbReference>
<dbReference type="PANTHER" id="PTHR43820:SF4">
    <property type="entry name" value="HIGH-AFFINITY BRANCHED-CHAIN AMINO ACID TRANSPORT ATP-BINDING PROTEIN LIVF"/>
    <property type="match status" value="1"/>
</dbReference>
<dbReference type="GO" id="GO:0005524">
    <property type="term" value="F:ATP binding"/>
    <property type="evidence" value="ECO:0007669"/>
    <property type="project" value="UniProtKB-KW"/>
</dbReference>
<dbReference type="PANTHER" id="PTHR43820">
    <property type="entry name" value="HIGH-AFFINITY BRANCHED-CHAIN AMINO ACID TRANSPORT ATP-BINDING PROTEIN LIVF"/>
    <property type="match status" value="1"/>
</dbReference>
<proteinExistence type="inferred from homology"/>
<comment type="caution">
    <text evidence="7">The sequence shown here is derived from an EMBL/GenBank/DDBJ whole genome shotgun (WGS) entry which is preliminary data.</text>
</comment>
<dbReference type="InterPro" id="IPR027417">
    <property type="entry name" value="P-loop_NTPase"/>
</dbReference>
<dbReference type="Pfam" id="PF00005">
    <property type="entry name" value="ABC_tran"/>
    <property type="match status" value="1"/>
</dbReference>
<dbReference type="InterPro" id="IPR003593">
    <property type="entry name" value="AAA+_ATPase"/>
</dbReference>
<gene>
    <name evidence="7" type="ORF">S01H4_06558</name>
</gene>
<keyword evidence="3" id="KW-0547">Nucleotide-binding</keyword>
<dbReference type="GO" id="GO:0015807">
    <property type="term" value="P:L-amino acid transport"/>
    <property type="evidence" value="ECO:0007669"/>
    <property type="project" value="TreeGrafter"/>
</dbReference>
<reference evidence="7" key="1">
    <citation type="journal article" date="2014" name="Front. Microbiol.">
        <title>High frequency of phylogenetically diverse reductive dehalogenase-homologous genes in deep subseafloor sedimentary metagenomes.</title>
        <authorList>
            <person name="Kawai M."/>
            <person name="Futagami T."/>
            <person name="Toyoda A."/>
            <person name="Takaki Y."/>
            <person name="Nishi S."/>
            <person name="Hori S."/>
            <person name="Arai W."/>
            <person name="Tsubouchi T."/>
            <person name="Morono Y."/>
            <person name="Uchiyama I."/>
            <person name="Ito T."/>
            <person name="Fujiyama A."/>
            <person name="Inagaki F."/>
            <person name="Takami H."/>
        </authorList>
    </citation>
    <scope>NUCLEOTIDE SEQUENCE</scope>
    <source>
        <strain evidence="7">Expedition CK06-06</strain>
    </source>
</reference>
<organism evidence="7">
    <name type="scientific">marine sediment metagenome</name>
    <dbReference type="NCBI Taxonomy" id="412755"/>
    <lineage>
        <taxon>unclassified sequences</taxon>
        <taxon>metagenomes</taxon>
        <taxon>ecological metagenomes</taxon>
    </lineage>
</organism>
<keyword evidence="4" id="KW-0067">ATP-binding</keyword>
<dbReference type="SMART" id="SM00382">
    <property type="entry name" value="AAA"/>
    <property type="match status" value="1"/>
</dbReference>
<dbReference type="AlphaFoldDB" id="X0YHY4"/>
<evidence type="ECO:0000259" key="6">
    <source>
        <dbReference type="PROSITE" id="PS50893"/>
    </source>
</evidence>
<name>X0YHY4_9ZZZZ</name>
<evidence type="ECO:0000256" key="4">
    <source>
        <dbReference type="ARBA" id="ARBA00022840"/>
    </source>
</evidence>
<sequence length="237" mass="26100">MSESILSIKDLNSYYGKSHVLQDVSININPLERVAILGRNGMGKSTLMKSILGLGGIRRDGNIYFNDENIIEKKTYEIARRGIAYVPQGRQLFSLLSVEEHLTIAYKPVKGGNGWTPKMVFDIFPEIGERKKISGTKLSGGEQQILAIGRALVKNPSLILMDEPSEGISTLVLERILGICHQLTKQGVTLLLVEQNLGLALSVAQKVYVLVNGRIVHKASAEEFSADKESQHNFLGI</sequence>
<dbReference type="SUPFAM" id="SSF52540">
    <property type="entry name" value="P-loop containing nucleoside triphosphate hydrolases"/>
    <property type="match status" value="1"/>
</dbReference>
<keyword evidence="2" id="KW-0813">Transport</keyword>
<protein>
    <recommendedName>
        <fullName evidence="6">ABC transporter domain-containing protein</fullName>
    </recommendedName>
</protein>
<evidence type="ECO:0000256" key="1">
    <source>
        <dbReference type="ARBA" id="ARBA00005417"/>
    </source>
</evidence>
<dbReference type="InterPro" id="IPR052156">
    <property type="entry name" value="BCAA_Transport_ATP-bd_LivF"/>
</dbReference>
<keyword evidence="5" id="KW-0029">Amino-acid transport</keyword>
<dbReference type="PROSITE" id="PS50893">
    <property type="entry name" value="ABC_TRANSPORTER_2"/>
    <property type="match status" value="1"/>
</dbReference>
<dbReference type="GO" id="GO:0016887">
    <property type="term" value="F:ATP hydrolysis activity"/>
    <property type="evidence" value="ECO:0007669"/>
    <property type="project" value="InterPro"/>
</dbReference>
<comment type="similarity">
    <text evidence="1">Belongs to the ABC transporter superfamily.</text>
</comment>
<evidence type="ECO:0000256" key="2">
    <source>
        <dbReference type="ARBA" id="ARBA00022448"/>
    </source>
</evidence>
<evidence type="ECO:0000313" key="7">
    <source>
        <dbReference type="EMBL" id="GAG55649.1"/>
    </source>
</evidence>
<dbReference type="GO" id="GO:0015658">
    <property type="term" value="F:branched-chain amino acid transmembrane transporter activity"/>
    <property type="evidence" value="ECO:0007669"/>
    <property type="project" value="TreeGrafter"/>
</dbReference>
<dbReference type="EMBL" id="BART01002041">
    <property type="protein sequence ID" value="GAG55649.1"/>
    <property type="molecule type" value="Genomic_DNA"/>
</dbReference>
<feature type="domain" description="ABC transporter" evidence="6">
    <location>
        <begin position="6"/>
        <end position="237"/>
    </location>
</feature>
<dbReference type="InterPro" id="IPR003439">
    <property type="entry name" value="ABC_transporter-like_ATP-bd"/>
</dbReference>
<dbReference type="CDD" id="cd03224">
    <property type="entry name" value="ABC_TM1139_LivF_branched"/>
    <property type="match status" value="1"/>
</dbReference>
<accession>X0YHY4</accession>